<reference evidence="6 7" key="1">
    <citation type="journal article" date="2011" name="Proc. Natl. Acad. Sci. U.S.A.">
        <title>Evolutionary erosion of yeast sex chromosomes by mating-type switching accidents.</title>
        <authorList>
            <person name="Gordon J.L."/>
            <person name="Armisen D."/>
            <person name="Proux-Wera E."/>
            <person name="Oheigeartaigh S.S."/>
            <person name="Byrne K.P."/>
            <person name="Wolfe K.H."/>
        </authorList>
    </citation>
    <scope>NUCLEOTIDE SEQUENCE [LARGE SCALE GENOMIC DNA]</scope>
    <source>
        <strain evidence="7">ATCC 76901 / BCRC 22586 / CBS 4309 / NBRC 1992 / NRRL Y-12630</strain>
    </source>
</reference>
<keyword evidence="7" id="KW-1185">Reference proteome</keyword>
<dbReference type="InterPro" id="IPR000456">
    <property type="entry name" value="Ribosomal_bL17"/>
</dbReference>
<dbReference type="RefSeq" id="XP_003675203.1">
    <property type="nucleotide sequence ID" value="XM_003675155.1"/>
</dbReference>
<comment type="similarity">
    <text evidence="1 4">Belongs to the bacterial ribosomal protein bL17 family.</text>
</comment>
<organism evidence="6 7">
    <name type="scientific">Naumovozyma castellii</name>
    <name type="common">Yeast</name>
    <name type="synonym">Saccharomyces castellii</name>
    <dbReference type="NCBI Taxonomy" id="27288"/>
    <lineage>
        <taxon>Eukaryota</taxon>
        <taxon>Fungi</taxon>
        <taxon>Dikarya</taxon>
        <taxon>Ascomycota</taxon>
        <taxon>Saccharomycotina</taxon>
        <taxon>Saccharomycetes</taxon>
        <taxon>Saccharomycetales</taxon>
        <taxon>Saccharomycetaceae</taxon>
        <taxon>Naumovozyma</taxon>
    </lineage>
</organism>
<dbReference type="InParanoid" id="G0VAA2"/>
<dbReference type="GO" id="GO:0006412">
    <property type="term" value="P:translation"/>
    <property type="evidence" value="ECO:0007669"/>
    <property type="project" value="InterPro"/>
</dbReference>
<reference key="2">
    <citation type="submission" date="2011-08" db="EMBL/GenBank/DDBJ databases">
        <title>Genome sequence of Naumovozyma castellii.</title>
        <authorList>
            <person name="Gordon J.L."/>
            <person name="Armisen D."/>
            <person name="Proux-Wera E."/>
            <person name="OhEigeartaigh S.S."/>
            <person name="Byrne K.P."/>
            <person name="Wolfe K.H."/>
        </authorList>
    </citation>
    <scope>NUCLEOTIDE SEQUENCE</scope>
    <source>
        <strain>Type strain:CBS 4309</strain>
    </source>
</reference>
<dbReference type="Pfam" id="PF01196">
    <property type="entry name" value="Ribosomal_L17"/>
    <property type="match status" value="1"/>
</dbReference>
<keyword evidence="2 4" id="KW-0689">Ribosomal protein</keyword>
<dbReference type="OMA" id="FQHGSIV"/>
<dbReference type="GO" id="GO:0005762">
    <property type="term" value="C:mitochondrial large ribosomal subunit"/>
    <property type="evidence" value="ECO:0007669"/>
    <property type="project" value="EnsemblFungi"/>
</dbReference>
<dbReference type="InterPro" id="IPR036373">
    <property type="entry name" value="Ribosomal_bL17_sf"/>
</dbReference>
<feature type="domain" description="Large ribosomal subunit protein bL17m C-terminal fungi" evidence="5">
    <location>
        <begin position="125"/>
        <end position="239"/>
    </location>
</feature>
<evidence type="ECO:0000259" key="5">
    <source>
        <dbReference type="Pfam" id="PF18502"/>
    </source>
</evidence>
<dbReference type="GeneID" id="96902389"/>
<keyword evidence="3 4" id="KW-0687">Ribonucleoprotein</keyword>
<dbReference type="Gene3D" id="3.90.1030.10">
    <property type="entry name" value="Ribosomal protein L17"/>
    <property type="match status" value="1"/>
</dbReference>
<dbReference type="NCBIfam" id="TIGR00059">
    <property type="entry name" value="L17"/>
    <property type="match status" value="1"/>
</dbReference>
<dbReference type="InterPro" id="IPR040894">
    <property type="entry name" value="Ribosomal_bL17m_C"/>
</dbReference>
<proteinExistence type="inferred from homology"/>
<dbReference type="STRING" id="1064592.G0VAA2"/>
<name>G0VAA2_NAUCA</name>
<dbReference type="SUPFAM" id="SSF64263">
    <property type="entry name" value="Prokaryotic ribosomal protein L17"/>
    <property type="match status" value="1"/>
</dbReference>
<dbReference type="HOGENOM" id="CLU_074407_1_3_1"/>
<accession>G0VAA2</accession>
<evidence type="ECO:0000256" key="2">
    <source>
        <dbReference type="ARBA" id="ARBA00022980"/>
    </source>
</evidence>
<dbReference type="FunCoup" id="G0VAA2">
    <property type="interactions" value="733"/>
</dbReference>
<dbReference type="AlphaFoldDB" id="G0VAA2"/>
<dbReference type="KEGG" id="ncs:NCAS_0B07480"/>
<evidence type="ECO:0000256" key="3">
    <source>
        <dbReference type="ARBA" id="ARBA00023274"/>
    </source>
</evidence>
<dbReference type="EMBL" id="HE576753">
    <property type="protein sequence ID" value="CCC68832.1"/>
    <property type="molecule type" value="Genomic_DNA"/>
</dbReference>
<dbReference type="Proteomes" id="UP000001640">
    <property type="component" value="Chromosome 2"/>
</dbReference>
<evidence type="ECO:0000313" key="6">
    <source>
        <dbReference type="EMBL" id="CCC68832.1"/>
    </source>
</evidence>
<dbReference type="GO" id="GO:0003735">
    <property type="term" value="F:structural constituent of ribosome"/>
    <property type="evidence" value="ECO:0007669"/>
    <property type="project" value="EnsemblFungi"/>
</dbReference>
<protein>
    <recommendedName>
        <fullName evidence="5">Large ribosomal subunit protein bL17m C-terminal fungi domain-containing protein</fullName>
    </recommendedName>
</protein>
<dbReference type="OrthoDB" id="275000at2759"/>
<dbReference type="Gene3D" id="1.10.246.170">
    <property type="match status" value="1"/>
</dbReference>
<dbReference type="eggNOG" id="KOG3280">
    <property type="taxonomic scope" value="Eukaryota"/>
</dbReference>
<evidence type="ECO:0000256" key="1">
    <source>
        <dbReference type="ARBA" id="ARBA00008777"/>
    </source>
</evidence>
<gene>
    <name evidence="6" type="primary">NCAS0B07480</name>
    <name evidence="6" type="ordered locus">NCAS_0B07480</name>
</gene>
<evidence type="ECO:0000313" key="7">
    <source>
        <dbReference type="Proteomes" id="UP000001640"/>
    </source>
</evidence>
<dbReference type="PANTHER" id="PTHR14413:SF16">
    <property type="entry name" value="LARGE RIBOSOMAL SUBUNIT PROTEIN BL17M"/>
    <property type="match status" value="1"/>
</dbReference>
<dbReference type="InterPro" id="IPR047859">
    <property type="entry name" value="Ribosomal_bL17_CS"/>
</dbReference>
<dbReference type="PANTHER" id="PTHR14413">
    <property type="entry name" value="RIBOSOMAL PROTEIN L17"/>
    <property type="match status" value="1"/>
</dbReference>
<evidence type="ECO:0000256" key="4">
    <source>
        <dbReference type="RuleBase" id="RU000660"/>
    </source>
</evidence>
<dbReference type="PROSITE" id="PS01167">
    <property type="entry name" value="RIBOSOMAL_L17"/>
    <property type="match status" value="1"/>
</dbReference>
<sequence>MTVGIARKLSRTKPHRDALLKNLVSQLFQHGTIVSTHEKCKEASKLAERLITFAKKVKDDPKSPLRKEIQSKLFLSGDNSKLMSKLLNEIGPRYLNRPGGYTRVMHLEKRLGDRATQSVLELVDSPVIDANGGLTRGNLKLWLLASYTINDEIASKAYKELTLQNLFKEAQYKPKEQFTKEMLAIRKYLKEEKKLEWNEEVEKDRVSKLLDKVYNTKKKSQDVGTKMGRGGYTLLKNRPKRIAEL</sequence>
<dbReference type="Pfam" id="PF18502">
    <property type="entry name" value="Mrpl_C"/>
    <property type="match status" value="1"/>
</dbReference>